<dbReference type="Gene3D" id="1.20.910.10">
    <property type="entry name" value="Heme oxygenase-like"/>
    <property type="match status" value="1"/>
</dbReference>
<dbReference type="GO" id="GO:0006772">
    <property type="term" value="P:thiamine metabolic process"/>
    <property type="evidence" value="ECO:0007669"/>
    <property type="project" value="UniProtKB-ARBA"/>
</dbReference>
<sequence length="185" mass="21041">MQAIRSRALYNVATPYPTAYLSSQTENLNATTEMGQRSFIDTMIRANRDLWDRLIGHLFCSRMGDGTARIEGFKDYAVGDFFFLRNYVRYELGLYSKTDDWDILSTEAPQGVADAVDFANLQLQVCVQELHIPKAKIIRAGPKPQVKAYIDWVNKMIPTEDWFGLHVLMAPCILASLTLFVLSNH</sequence>
<reference evidence="3" key="1">
    <citation type="submission" date="2021-01" db="EMBL/GenBank/DDBJ databases">
        <authorList>
            <person name="Kaushik A."/>
        </authorList>
    </citation>
    <scope>NUCLEOTIDE SEQUENCE</scope>
    <source>
        <strain evidence="3">AG3-T5</strain>
    </source>
</reference>
<organism evidence="3 4">
    <name type="scientific">Rhizoctonia solani</name>
    <dbReference type="NCBI Taxonomy" id="456999"/>
    <lineage>
        <taxon>Eukaryota</taxon>
        <taxon>Fungi</taxon>
        <taxon>Dikarya</taxon>
        <taxon>Basidiomycota</taxon>
        <taxon>Agaricomycotina</taxon>
        <taxon>Agaricomycetes</taxon>
        <taxon>Cantharellales</taxon>
        <taxon>Ceratobasidiaceae</taxon>
        <taxon>Rhizoctonia</taxon>
    </lineage>
</organism>
<dbReference type="AlphaFoldDB" id="A0A8H3GFP1"/>
<keyword evidence="1" id="KW-1133">Transmembrane helix</keyword>
<feature type="transmembrane region" description="Helical" evidence="1">
    <location>
        <begin position="162"/>
        <end position="182"/>
    </location>
</feature>
<gene>
    <name evidence="3" type="ORF">RDB_LOCUS116190</name>
</gene>
<dbReference type="Pfam" id="PF03070">
    <property type="entry name" value="TENA_THI-4"/>
    <property type="match status" value="1"/>
</dbReference>
<keyword evidence="1" id="KW-0812">Transmembrane</keyword>
<proteinExistence type="predicted"/>
<dbReference type="InterPro" id="IPR004305">
    <property type="entry name" value="Thiaminase-2/PQQC"/>
</dbReference>
<comment type="caution">
    <text evidence="3">The sequence shown here is derived from an EMBL/GenBank/DDBJ whole genome shotgun (WGS) entry which is preliminary data.</text>
</comment>
<dbReference type="SUPFAM" id="SSF48613">
    <property type="entry name" value="Heme oxygenase-like"/>
    <property type="match status" value="1"/>
</dbReference>
<evidence type="ECO:0000259" key="2">
    <source>
        <dbReference type="Pfam" id="PF03070"/>
    </source>
</evidence>
<evidence type="ECO:0000256" key="1">
    <source>
        <dbReference type="SAM" id="Phobius"/>
    </source>
</evidence>
<keyword evidence="1" id="KW-0472">Membrane</keyword>
<dbReference type="Proteomes" id="UP000663841">
    <property type="component" value="Unassembled WGS sequence"/>
</dbReference>
<name>A0A8H3GFP1_9AGAM</name>
<accession>A0A8H3GFP1</accession>
<protein>
    <recommendedName>
        <fullName evidence="2">Thiaminase-2/PQQC domain-containing protein</fullName>
    </recommendedName>
</protein>
<evidence type="ECO:0000313" key="3">
    <source>
        <dbReference type="EMBL" id="CAE6447091.1"/>
    </source>
</evidence>
<evidence type="ECO:0000313" key="4">
    <source>
        <dbReference type="Proteomes" id="UP000663841"/>
    </source>
</evidence>
<dbReference type="EMBL" id="CAJMWW010000118">
    <property type="protein sequence ID" value="CAE6447091.1"/>
    <property type="molecule type" value="Genomic_DNA"/>
</dbReference>
<feature type="domain" description="Thiaminase-2/PQQC" evidence="2">
    <location>
        <begin position="48"/>
        <end position="175"/>
    </location>
</feature>
<dbReference type="InterPro" id="IPR016084">
    <property type="entry name" value="Haem_Oase-like_multi-hlx"/>
</dbReference>